<proteinExistence type="predicted"/>
<dbReference type="PROSITE" id="PS50048">
    <property type="entry name" value="ZN2_CY6_FUNGAL_2"/>
    <property type="match status" value="1"/>
</dbReference>
<protein>
    <submittedName>
        <fullName evidence="5">Cutinase transcription factor 1 beta</fullName>
    </submittedName>
</protein>
<dbReference type="GO" id="GO:0000981">
    <property type="term" value="F:DNA-binding transcription factor activity, RNA polymerase II-specific"/>
    <property type="evidence" value="ECO:0007669"/>
    <property type="project" value="InterPro"/>
</dbReference>
<dbReference type="InterPro" id="IPR036864">
    <property type="entry name" value="Zn2-C6_fun-type_DNA-bd_sf"/>
</dbReference>
<evidence type="ECO:0000256" key="1">
    <source>
        <dbReference type="ARBA" id="ARBA00022723"/>
    </source>
</evidence>
<keyword evidence="6" id="KW-1185">Reference proteome</keyword>
<evidence type="ECO:0000256" key="3">
    <source>
        <dbReference type="SAM" id="MobiDB-lite"/>
    </source>
</evidence>
<evidence type="ECO:0000259" key="4">
    <source>
        <dbReference type="PROSITE" id="PS50048"/>
    </source>
</evidence>
<dbReference type="EMBL" id="LUFC02000085">
    <property type="protein sequence ID" value="KAF4502283.1"/>
    <property type="molecule type" value="Genomic_DNA"/>
</dbReference>
<evidence type="ECO:0000313" key="5">
    <source>
        <dbReference type="EMBL" id="KAF4502283.1"/>
    </source>
</evidence>
<dbReference type="GO" id="GO:0003677">
    <property type="term" value="F:DNA binding"/>
    <property type="evidence" value="ECO:0007669"/>
    <property type="project" value="InterPro"/>
</dbReference>
<dbReference type="Gene3D" id="4.10.240.10">
    <property type="entry name" value="Zn(2)-C6 fungal-type DNA-binding domain"/>
    <property type="match status" value="1"/>
</dbReference>
<dbReference type="AlphaFoldDB" id="A0A9P5EHS5"/>
<accession>A0A9P5EHS5</accession>
<dbReference type="SMART" id="SM00906">
    <property type="entry name" value="Fungal_trans"/>
    <property type="match status" value="1"/>
</dbReference>
<reference evidence="5" key="1">
    <citation type="submission" date="2020-01" db="EMBL/GenBank/DDBJ databases">
        <title>Identification and distribution of gene clusters putatively required for synthesis of sphingolipid metabolism inhibitors in phylogenetically diverse species of the filamentous fungus Fusarium.</title>
        <authorList>
            <person name="Kim H.-S."/>
            <person name="Busman M."/>
            <person name="Brown D.W."/>
            <person name="Divon H."/>
            <person name="Uhlig S."/>
            <person name="Proctor R.H."/>
        </authorList>
    </citation>
    <scope>NUCLEOTIDE SEQUENCE</scope>
    <source>
        <strain evidence="5">NRRL 31653</strain>
    </source>
</reference>
<dbReference type="InterPro" id="IPR001138">
    <property type="entry name" value="Zn2Cys6_DnaBD"/>
</dbReference>
<name>A0A9P5EHS5_9HYPO</name>
<comment type="caution">
    <text evidence="5">The sequence shown here is derived from an EMBL/GenBank/DDBJ whole genome shotgun (WGS) entry which is preliminary data.</text>
</comment>
<evidence type="ECO:0000313" key="6">
    <source>
        <dbReference type="Proteomes" id="UP000737391"/>
    </source>
</evidence>
<dbReference type="InterPro" id="IPR007219">
    <property type="entry name" value="XnlR_reg_dom"/>
</dbReference>
<keyword evidence="1" id="KW-0479">Metal-binding</keyword>
<evidence type="ECO:0000256" key="2">
    <source>
        <dbReference type="ARBA" id="ARBA00023242"/>
    </source>
</evidence>
<sequence length="800" mass="89883">MRGIVAEFTESHADDVNNRTQLSGLGSLTTFFWPGIISTEKNGKLEMISPRNSFPPVNLFADATGTQSADKRTLTERTLPGDTLRGHNRSMPFSARPSIQRIRSRVACQACNKRKVKCDVAETSRPCSNCQRGGENCVVLPRKKYRPRQPHTKSTSSPDRDEASHNSAIRDAGYDTRSTFEELSVALESRPVNSLTRSEDNHDQFAEKGVGDDPKLPDDSPDTYLGDKRGPRCTVYDICDAVSPQDSVPYLPPKGALHTLHKPHQVEYMRSEGALTTLPADVCDDMIWTYFKHVHFFLPIVDAEGFLNDYHGQGPHKKHDLLFWSMMLAATNFAGADLLRRFDFPSRKAMKTAMYERAKVGDKVLSVMLLSFWYTDPQDHTGAWYWIGIAISLAQGIGLHRNPRSSSRTRQIYPQEQALRRRIWWSCVVRDRWVSLAKGRPMRIHSEDCDLPFPTSQDVLQELDSVADDAKRRFIPADSAALTSLWLRLVRISDVLGGILRLHYRVSGPDTTMDDIDKYAQQIGSLSATNSGIMDEWCDTLSIHAYQIDLFYQATVAILYRPYALNESAPPPTGTPLDWHKVALRRARDAAANTNALLQRLIELDAIEYLKPMIITAIIPAMQIHLSDCKSTKTLTHGLATHKMQLCMLVLSNLRVTYWSADVMYKLFDRAQKILDKIRASQSSSSDLSDPQPHSAASTLQNTNTDLVEPQGHALMDNQCQSDGLLMTDLNAMPQDTEQLWYSVSPQFSNVDQLLSPGFSLSEDVFQHFFSNSDAGVHGQHVSLMASEPVDDMLYNNIPF</sequence>
<dbReference type="GO" id="GO:0008270">
    <property type="term" value="F:zinc ion binding"/>
    <property type="evidence" value="ECO:0007669"/>
    <property type="project" value="InterPro"/>
</dbReference>
<dbReference type="SUPFAM" id="SSF57701">
    <property type="entry name" value="Zn2/Cys6 DNA-binding domain"/>
    <property type="match status" value="1"/>
</dbReference>
<dbReference type="CDD" id="cd00067">
    <property type="entry name" value="GAL4"/>
    <property type="match status" value="1"/>
</dbReference>
<dbReference type="PANTHER" id="PTHR47425">
    <property type="entry name" value="FARB-RELATED"/>
    <property type="match status" value="1"/>
</dbReference>
<feature type="region of interest" description="Disordered" evidence="3">
    <location>
        <begin position="190"/>
        <end position="228"/>
    </location>
</feature>
<feature type="compositionally biased region" description="Basic residues" evidence="3">
    <location>
        <begin position="141"/>
        <end position="151"/>
    </location>
</feature>
<dbReference type="GO" id="GO:0006351">
    <property type="term" value="P:DNA-templated transcription"/>
    <property type="evidence" value="ECO:0007669"/>
    <property type="project" value="InterPro"/>
</dbReference>
<dbReference type="InterPro" id="IPR052761">
    <property type="entry name" value="Fungal_Detox/Toxin_TFs"/>
</dbReference>
<organism evidence="5 6">
    <name type="scientific">Fusarium agapanthi</name>
    <dbReference type="NCBI Taxonomy" id="1803897"/>
    <lineage>
        <taxon>Eukaryota</taxon>
        <taxon>Fungi</taxon>
        <taxon>Dikarya</taxon>
        <taxon>Ascomycota</taxon>
        <taxon>Pezizomycotina</taxon>
        <taxon>Sordariomycetes</taxon>
        <taxon>Hypocreomycetidae</taxon>
        <taxon>Hypocreales</taxon>
        <taxon>Nectriaceae</taxon>
        <taxon>Fusarium</taxon>
        <taxon>Fusarium fujikuroi species complex</taxon>
    </lineage>
</organism>
<feature type="region of interest" description="Disordered" evidence="3">
    <location>
        <begin position="141"/>
        <end position="175"/>
    </location>
</feature>
<dbReference type="PANTHER" id="PTHR47425:SF3">
    <property type="entry name" value="ZN(II)2CYS6 TRANSCRIPTION FACTOR (EUROFUNG)"/>
    <property type="match status" value="1"/>
</dbReference>
<dbReference type="Pfam" id="PF04082">
    <property type="entry name" value="Fungal_trans"/>
    <property type="match status" value="1"/>
</dbReference>
<dbReference type="OrthoDB" id="4161332at2759"/>
<feature type="domain" description="Zn(2)-C6 fungal-type" evidence="4">
    <location>
        <begin position="107"/>
        <end position="139"/>
    </location>
</feature>
<feature type="compositionally biased region" description="Basic and acidic residues" evidence="3">
    <location>
        <begin position="197"/>
        <end position="218"/>
    </location>
</feature>
<dbReference type="Proteomes" id="UP000737391">
    <property type="component" value="Unassembled WGS sequence"/>
</dbReference>
<dbReference type="Pfam" id="PF00172">
    <property type="entry name" value="Zn_clus"/>
    <property type="match status" value="1"/>
</dbReference>
<dbReference type="SMART" id="SM00066">
    <property type="entry name" value="GAL4"/>
    <property type="match status" value="1"/>
</dbReference>
<gene>
    <name evidence="5" type="ORF">FAGAP_1468</name>
</gene>
<keyword evidence="2" id="KW-0539">Nucleus</keyword>
<dbReference type="CDD" id="cd12148">
    <property type="entry name" value="fungal_TF_MHR"/>
    <property type="match status" value="1"/>
</dbReference>